<evidence type="ECO:0000256" key="3">
    <source>
        <dbReference type="ARBA" id="ARBA00022500"/>
    </source>
</evidence>
<dbReference type="InterPro" id="IPR029562">
    <property type="entry name" value="Chemerin"/>
</dbReference>
<proteinExistence type="predicted"/>
<keyword evidence="11" id="KW-1185">Reference proteome</keyword>
<protein>
    <recommendedName>
        <fullName evidence="2">Retinoic acid receptor responder protein 2</fullName>
    </recommendedName>
    <alternativeName>
        <fullName evidence="9">Chemerin</fullName>
    </alternativeName>
</protein>
<dbReference type="Proteomes" id="UP001152803">
    <property type="component" value="Unassembled WGS sequence"/>
</dbReference>
<reference evidence="10" key="1">
    <citation type="journal article" date="2023" name="Science">
        <title>Genome structures resolve the early diversification of teleost fishes.</title>
        <authorList>
            <person name="Parey E."/>
            <person name="Louis A."/>
            <person name="Montfort J."/>
            <person name="Bouchez O."/>
            <person name="Roques C."/>
            <person name="Iampietro C."/>
            <person name="Lluch J."/>
            <person name="Castinel A."/>
            <person name="Donnadieu C."/>
            <person name="Desvignes T."/>
            <person name="Floi Bucao C."/>
            <person name="Jouanno E."/>
            <person name="Wen M."/>
            <person name="Mejri S."/>
            <person name="Dirks R."/>
            <person name="Jansen H."/>
            <person name="Henkel C."/>
            <person name="Chen W.J."/>
            <person name="Zahm M."/>
            <person name="Cabau C."/>
            <person name="Klopp C."/>
            <person name="Thompson A.W."/>
            <person name="Robinson-Rechavi M."/>
            <person name="Braasch I."/>
            <person name="Lecointre G."/>
            <person name="Bobe J."/>
            <person name="Postlethwait J.H."/>
            <person name="Berthelot C."/>
            <person name="Roest Crollius H."/>
            <person name="Guiguen Y."/>
        </authorList>
    </citation>
    <scope>NUCLEOTIDE SEQUENCE</scope>
    <source>
        <strain evidence="10">Concon-B</strain>
    </source>
</reference>
<dbReference type="AlphaFoldDB" id="A0A9Q1DES6"/>
<evidence type="ECO:0000256" key="1">
    <source>
        <dbReference type="ARBA" id="ARBA00004613"/>
    </source>
</evidence>
<evidence type="ECO:0000256" key="6">
    <source>
        <dbReference type="ARBA" id="ARBA00022782"/>
    </source>
</evidence>
<keyword evidence="5" id="KW-0732">Signal</keyword>
<keyword evidence="6" id="KW-0221">Differentiation</keyword>
<dbReference type="GO" id="GO:0006954">
    <property type="term" value="P:inflammatory response"/>
    <property type="evidence" value="ECO:0007669"/>
    <property type="project" value="UniProtKB-KW"/>
</dbReference>
<comment type="caution">
    <text evidence="10">The sequence shown here is derived from an EMBL/GenBank/DDBJ whole genome shotgun (WGS) entry which is preliminary data.</text>
</comment>
<evidence type="ECO:0000256" key="5">
    <source>
        <dbReference type="ARBA" id="ARBA00022729"/>
    </source>
</evidence>
<dbReference type="GO" id="GO:0005102">
    <property type="term" value="F:signaling receptor binding"/>
    <property type="evidence" value="ECO:0007669"/>
    <property type="project" value="InterPro"/>
</dbReference>
<dbReference type="GO" id="GO:0050994">
    <property type="term" value="P:regulation of lipid catabolic process"/>
    <property type="evidence" value="ECO:0007669"/>
    <property type="project" value="InterPro"/>
</dbReference>
<evidence type="ECO:0000256" key="8">
    <source>
        <dbReference type="ARBA" id="ARBA00023198"/>
    </source>
</evidence>
<dbReference type="OrthoDB" id="8547623at2759"/>
<sequence length="197" mass="22199">MWVRVNIYPSAEGISVRQSRILSPAVQPAPREMSCQLLLLLLTVAACVSSTDGQAAYDQLPDVYKKGVDLALEQLKSHSSIQHHFLFFKSLSKSNTEFGFSAHFINHNFYLKPTKCSRDTVDPNPKSCPFRNDRPLIDCGVCYKIYSGEIERDPKPYVNCVHKPALTQDMKVKRKEHCDKMGYNSGTVTLLGSKKDN</sequence>
<dbReference type="InterPro" id="IPR046350">
    <property type="entry name" value="Cystatin_sf"/>
</dbReference>
<evidence type="ECO:0000256" key="7">
    <source>
        <dbReference type="ARBA" id="ARBA00023157"/>
    </source>
</evidence>
<dbReference type="GO" id="GO:0005576">
    <property type="term" value="C:extracellular region"/>
    <property type="evidence" value="ECO:0007669"/>
    <property type="project" value="UniProtKB-SubCell"/>
</dbReference>
<keyword evidence="8" id="KW-0395">Inflammatory response</keyword>
<dbReference type="PANTHER" id="PTHR15106:SF2">
    <property type="entry name" value="RETINOIC ACID RECEPTOR RESPONDER PROTEIN 2"/>
    <property type="match status" value="1"/>
</dbReference>
<dbReference type="GO" id="GO:0006935">
    <property type="term" value="P:chemotaxis"/>
    <property type="evidence" value="ECO:0007669"/>
    <property type="project" value="UniProtKB-KW"/>
</dbReference>
<dbReference type="PANTHER" id="PTHR15106">
    <property type="entry name" value="RETINOIC ACID RECEPTOR RESPONDER PROTEIN 2"/>
    <property type="match status" value="1"/>
</dbReference>
<accession>A0A9Q1DES6</accession>
<evidence type="ECO:0000313" key="11">
    <source>
        <dbReference type="Proteomes" id="UP001152803"/>
    </source>
</evidence>
<evidence type="ECO:0000256" key="9">
    <source>
        <dbReference type="ARBA" id="ARBA00032785"/>
    </source>
</evidence>
<comment type="subcellular location">
    <subcellularLocation>
        <location evidence="1">Secreted</location>
    </subcellularLocation>
</comment>
<evidence type="ECO:0000256" key="4">
    <source>
        <dbReference type="ARBA" id="ARBA00022525"/>
    </source>
</evidence>
<dbReference type="Gene3D" id="3.10.450.10">
    <property type="match status" value="1"/>
</dbReference>
<dbReference type="SUPFAM" id="SSF54403">
    <property type="entry name" value="Cystatin/monellin"/>
    <property type="match status" value="1"/>
</dbReference>
<keyword evidence="3" id="KW-0145">Chemotaxis</keyword>
<name>A0A9Q1DES6_CONCO</name>
<dbReference type="EMBL" id="JAFJMO010000009">
    <property type="protein sequence ID" value="KAJ8268453.1"/>
    <property type="molecule type" value="Genomic_DNA"/>
</dbReference>
<dbReference type="GO" id="GO:0030154">
    <property type="term" value="P:cell differentiation"/>
    <property type="evidence" value="ECO:0007669"/>
    <property type="project" value="UniProtKB-KW"/>
</dbReference>
<gene>
    <name evidence="10" type="ORF">COCON_G00136250</name>
</gene>
<keyword evidence="4" id="KW-0964">Secreted</keyword>
<evidence type="ECO:0000313" key="10">
    <source>
        <dbReference type="EMBL" id="KAJ8268453.1"/>
    </source>
</evidence>
<evidence type="ECO:0000256" key="2">
    <source>
        <dbReference type="ARBA" id="ARBA00018808"/>
    </source>
</evidence>
<keyword evidence="7" id="KW-1015">Disulfide bond</keyword>
<organism evidence="10 11">
    <name type="scientific">Conger conger</name>
    <name type="common">Conger eel</name>
    <name type="synonym">Muraena conger</name>
    <dbReference type="NCBI Taxonomy" id="82655"/>
    <lineage>
        <taxon>Eukaryota</taxon>
        <taxon>Metazoa</taxon>
        <taxon>Chordata</taxon>
        <taxon>Craniata</taxon>
        <taxon>Vertebrata</taxon>
        <taxon>Euteleostomi</taxon>
        <taxon>Actinopterygii</taxon>
        <taxon>Neopterygii</taxon>
        <taxon>Teleostei</taxon>
        <taxon>Anguilliformes</taxon>
        <taxon>Congridae</taxon>
        <taxon>Conger</taxon>
    </lineage>
</organism>